<dbReference type="PANTHER" id="PTHR28616:SF1">
    <property type="entry name" value="COILED-COIL DOMAIN-CONTAINING PROTEIN 125"/>
    <property type="match status" value="1"/>
</dbReference>
<feature type="coiled-coil region" evidence="1">
    <location>
        <begin position="147"/>
        <end position="227"/>
    </location>
</feature>
<dbReference type="InParanoid" id="A0A3Q3F1F1"/>
<feature type="region of interest" description="Disordered" evidence="2">
    <location>
        <begin position="21"/>
        <end position="55"/>
    </location>
</feature>
<dbReference type="PANTHER" id="PTHR28616">
    <property type="entry name" value="COILED-COIL DOMAIN-CONTAINING PROTEIN 125"/>
    <property type="match status" value="1"/>
</dbReference>
<dbReference type="GO" id="GO:0035024">
    <property type="term" value="P:negative regulation of Rho protein signal transduction"/>
    <property type="evidence" value="ECO:0007669"/>
    <property type="project" value="TreeGrafter"/>
</dbReference>
<evidence type="ECO:0000256" key="2">
    <source>
        <dbReference type="SAM" id="MobiDB-lite"/>
    </source>
</evidence>
<feature type="region of interest" description="Disordered" evidence="2">
    <location>
        <begin position="409"/>
        <end position="458"/>
    </location>
</feature>
<feature type="region of interest" description="Disordered" evidence="2">
    <location>
        <begin position="549"/>
        <end position="800"/>
    </location>
</feature>
<feature type="compositionally biased region" description="Low complexity" evidence="2">
    <location>
        <begin position="671"/>
        <end position="685"/>
    </location>
</feature>
<dbReference type="GeneTree" id="ENSGT00940000166823"/>
<feature type="compositionally biased region" description="Polar residues" evidence="2">
    <location>
        <begin position="36"/>
        <end position="48"/>
    </location>
</feature>
<evidence type="ECO:0000313" key="3">
    <source>
        <dbReference type="Ensembl" id="ENSLBEP00000013591.1"/>
    </source>
</evidence>
<dbReference type="Ensembl" id="ENSLBET00000014338.1">
    <property type="protein sequence ID" value="ENSLBEP00000013591.1"/>
    <property type="gene ID" value="ENSLBEG00000010507.1"/>
</dbReference>
<feature type="compositionally biased region" description="Polar residues" evidence="2">
    <location>
        <begin position="650"/>
        <end position="665"/>
    </location>
</feature>
<feature type="compositionally biased region" description="Low complexity" evidence="2">
    <location>
        <begin position="514"/>
        <end position="525"/>
    </location>
</feature>
<reference evidence="3" key="1">
    <citation type="submission" date="2025-08" db="UniProtKB">
        <authorList>
            <consortium name="Ensembl"/>
        </authorList>
    </citation>
    <scope>IDENTIFICATION</scope>
</reference>
<dbReference type="GeneID" id="109982008"/>
<dbReference type="InterPro" id="IPR034608">
    <property type="entry name" value="CCDC125"/>
</dbReference>
<feature type="compositionally biased region" description="Polar residues" evidence="2">
    <location>
        <begin position="789"/>
        <end position="800"/>
    </location>
</feature>
<dbReference type="Proteomes" id="UP000261660">
    <property type="component" value="Unplaced"/>
</dbReference>
<dbReference type="CTD" id="202243"/>
<feature type="compositionally biased region" description="Basic and acidic residues" evidence="2">
    <location>
        <begin position="754"/>
        <end position="764"/>
    </location>
</feature>
<dbReference type="GO" id="GO:2000146">
    <property type="term" value="P:negative regulation of cell motility"/>
    <property type="evidence" value="ECO:0007669"/>
    <property type="project" value="TreeGrafter"/>
</dbReference>
<protein>
    <submittedName>
        <fullName evidence="3">Coiled-coil domain containing 125</fullName>
    </submittedName>
</protein>
<keyword evidence="4" id="KW-1185">Reference proteome</keyword>
<accession>A0A3Q3F1F1</accession>
<feature type="compositionally biased region" description="Polar residues" evidence="2">
    <location>
        <begin position="765"/>
        <end position="780"/>
    </location>
</feature>
<feature type="compositionally biased region" description="Polar residues" evidence="2">
    <location>
        <begin position="727"/>
        <end position="753"/>
    </location>
</feature>
<feature type="region of interest" description="Disordered" evidence="2">
    <location>
        <begin position="495"/>
        <end position="527"/>
    </location>
</feature>
<evidence type="ECO:0000313" key="4">
    <source>
        <dbReference type="Proteomes" id="UP000261660"/>
    </source>
</evidence>
<dbReference type="AlphaFoldDB" id="A0A3Q3F1F1"/>
<reference evidence="3" key="2">
    <citation type="submission" date="2025-09" db="UniProtKB">
        <authorList>
            <consortium name="Ensembl"/>
        </authorList>
    </citation>
    <scope>IDENTIFICATION</scope>
</reference>
<feature type="compositionally biased region" description="Polar residues" evidence="2">
    <location>
        <begin position="554"/>
        <end position="583"/>
    </location>
</feature>
<organism evidence="3 4">
    <name type="scientific">Labrus bergylta</name>
    <name type="common">ballan wrasse</name>
    <dbReference type="NCBI Taxonomy" id="56723"/>
    <lineage>
        <taxon>Eukaryota</taxon>
        <taxon>Metazoa</taxon>
        <taxon>Chordata</taxon>
        <taxon>Craniata</taxon>
        <taxon>Vertebrata</taxon>
        <taxon>Euteleostomi</taxon>
        <taxon>Actinopterygii</taxon>
        <taxon>Neopterygii</taxon>
        <taxon>Teleostei</taxon>
        <taxon>Neoteleostei</taxon>
        <taxon>Acanthomorphata</taxon>
        <taxon>Eupercaria</taxon>
        <taxon>Labriformes</taxon>
        <taxon>Labridae</taxon>
        <taxon>Labrus</taxon>
    </lineage>
</organism>
<evidence type="ECO:0000256" key="1">
    <source>
        <dbReference type="SAM" id="Coils"/>
    </source>
</evidence>
<proteinExistence type="predicted"/>
<dbReference type="STRING" id="56723.ENSLBEP00000013591"/>
<feature type="compositionally biased region" description="Polar residues" evidence="2">
    <location>
        <begin position="599"/>
        <end position="622"/>
    </location>
</feature>
<dbReference type="GO" id="GO:0005737">
    <property type="term" value="C:cytoplasm"/>
    <property type="evidence" value="ECO:0007669"/>
    <property type="project" value="TreeGrafter"/>
</dbReference>
<dbReference type="RefSeq" id="XP_020486686.1">
    <property type="nucleotide sequence ID" value="XM_020631030.3"/>
</dbReference>
<name>A0A3Q3F1F1_9LABR</name>
<dbReference type="RefSeq" id="XP_020486687.1">
    <property type="nucleotide sequence ID" value="XM_020631031.3"/>
</dbReference>
<keyword evidence="1" id="KW-0175">Coiled coil</keyword>
<dbReference type="OrthoDB" id="9939852at2759"/>
<sequence length="800" mass="89971">MQAVGGACSLDDDMLDGDLGDGMEVGAAHRSRRMKSQSFSGPSETPPSTAGRLRSSWQADEDTWIHGLKSTETLQRARWKLQCSGSLADLSKDELRYRLQEATEVIDVLCCELEVAHQYFEGKYKALKILQGKAILDKATCHTKSVLQKSEEKAKALEKEVNSLQWEISFSQVQMKKGQQSWEHQYNRVLSENRTLTENLEQRESEIQQLRAENSALSRQCLELLSMLNIKEQRVYQETKPQYSLDRDSGILEMAVLGACRCVGVSEVCPCSRTAAASRKQLIQLQQELDAQCLRREEAVMVADAFRIAFEQQLKKRSEHFLMLAEANILKSNHCRAEGANKSPRLSVSQRLRGLLPSGLEVKMSDEMLETLYKLLDLLNDKDEALAHQRKVSIMLAHNAEELQRQLHIDSRRQSSEQPQSRIPSKRPGQTCRRSLSHHKGQKSKTQPSDPSESRILSIPGKEPLRNQIQAHASESKTQVKASSEFNIQAQENLTESQVQPGQPPCQPESRTKPSLSESELSHSPQTSIQLIHNHKEPDPVIQQMNPLEETQEPIRNQIQSNKSESKTKQISTKSNNQIQSRLQPGPPLSLSESRNDNDLPQTKSKIQQPVSPESYSQPQSNHRNHKSEILDSDPSSTRVPSRKPPRPSGIQSPTVTPESQAQDTSDFKIPEQQQQQQPQPELPEAMVQPEPPPSPSESRTEPQELSDPPQTIIQPVPNHKRPESVIQINTSDSWIPSKQSQGSLKNQIQKTSDSPESKNHSQDQTKSMFRVQHPNTATTRPARVPASAKTTTKSVRVQD</sequence>